<feature type="non-terminal residue" evidence="5">
    <location>
        <position position="1794"/>
    </location>
</feature>
<organism evidence="6">
    <name type="scientific">Schizophyllum commune (strain H4-8 / FGSC 9210)</name>
    <name type="common">Split gill fungus</name>
    <dbReference type="NCBI Taxonomy" id="578458"/>
    <lineage>
        <taxon>Eukaryota</taxon>
        <taxon>Fungi</taxon>
        <taxon>Dikarya</taxon>
        <taxon>Basidiomycota</taxon>
        <taxon>Agaricomycotina</taxon>
        <taxon>Agaricomycetes</taxon>
        <taxon>Agaricomycetidae</taxon>
        <taxon>Agaricales</taxon>
        <taxon>Schizophyllaceae</taxon>
        <taxon>Schizophyllum</taxon>
    </lineage>
</organism>
<dbReference type="eggNOG" id="ENOG502SM5A">
    <property type="taxonomic scope" value="Eukaryota"/>
</dbReference>
<dbReference type="PROSITE" id="PS50157">
    <property type="entry name" value="ZINC_FINGER_C2H2_2"/>
    <property type="match status" value="1"/>
</dbReference>
<dbReference type="PROSITE" id="PS00028">
    <property type="entry name" value="ZINC_FINGER_C2H2_1"/>
    <property type="match status" value="1"/>
</dbReference>
<evidence type="ECO:0000256" key="1">
    <source>
        <dbReference type="PROSITE-ProRule" id="PRU00042"/>
    </source>
</evidence>
<feature type="compositionally biased region" description="Polar residues" evidence="3">
    <location>
        <begin position="1000"/>
        <end position="1012"/>
    </location>
</feature>
<gene>
    <name evidence="5" type="ORF">SCHCODRAFT_106562</name>
</gene>
<sequence length="1794" mass="200118">MPSPRFSFSCPFPHCQQACRNQSGLTRHINSKHREITPVSDEAEDPSKLTFLYHRHLTALPCDVDGHYLPPNTPPRPPPPPPTVPADVTDDDAWDPFHSRAEFDFAHWHFVTNQSSAEGINKNLDILTATLLPTNGRTFPWKNAQDVYDSIDSIQASSTPFRSVKMRYTGPLPPGTPPKWMSETYEMFVRDSRLLLHQQLASEQFRDALTPRPYLQFNRDGKRVFSNFMSGDWAFKQADIIAQDENTHGAMFVPVIGGSDKTTVSVATGHQEYHPVYQSPGCITNNARRARGDGVLPVAMLPIPKTSKKHRRRPAYQTFVRQLYHACLAYTFRPLKDGMTTPDVIQCADGYYRRVIYGLGPYIADYPEQVWLSGIVQGWCPKCDAQPDDLDSENARRRTHEKTDFLISIFDPGILWSDFGVRVDVVPFTHEFPRADIHELLSPDLLHQVIKGTFKDHLVTWIGEYLNATYGPSRAKEILDDIDRRLSAVPSFPGLRRFPEGRDFAQWTGDDSKALMRVYLAAIAGHVPSDIVKCFAAFLDFCYIARRNAITAPMIDDLRDALRRFHHHRQVFIETGVRPDGISLPRQHALKHYIDSIVLFGSPNGLCSSITESKHIKAIKEPWRRSSRNMAALRQMLLTNVRLDKMQAARLSFEKRGMLRGTATSFTADMLAGHPIVVDEEDIEEEEDEGPLLGPRALSSVDLAATRQRDYPRYVQELSQHISEPQLPLLLRQFLYSQLHPDCESITNIPMHDLPYITTKIDVFHSAVARFYAPSDLCGAGGMRRERIRSTPSWYGCPRRDTVLINIGGDPSVMKGMNIGRVFLFMAFNYDGITYPCALIQWLVPASDAVDDETGMWIVEPEYLHDGSPSLEVIHLETVARGVHLVAETQAQCEIDKAQKEIDEITQQLRFIVQDRIALRSAIVCLQQEIEVFCSYPVILYALLTTSSHPAEIELNFLRDICAIRTAGIPVRAKAGTPSPFERLLQDDADSHAKDANEPTARTDQQGSQGNADHQEEIPRSYGSTLDQHDDDTASVILEDDATSIPDGIALYSTKNKVFPDGFPDIADVSVPFNASSSNGEDQASTNAFIHPALATSTLLRIGTPYPSAAPRSQACMDDTTNDVAEDEPDGHEDRASQVANAFAGETNDVAEDEPDGHEDRASQVANAFAGETNDVAEDEPDGHEDRASQVANAFAGETNDVAEDEPDGHEDRASQVANAFAGESVKCVKETPLPAHPAQYPTTIAAKSTPQRHPKEFMTSFVTNASEQGIEPYDSAEEESMDRSSQISTASYRRPGHITLDSPLPSFPANCPKSLIRQVKYIYVPLGALYSQALETWFEYQDLMDWAPRQHGFPVKSRPAELSKWIKASRPDKPSEDRVRDLPSFIAAWNRWWEYIAVSNCSSRAGAGQSGWYLHLVCLKWWRECQGEADEQWEGAVQKVTQGMKKHEVRALIEKTRHEILCGCSAKAKPAPPRPVSVVEAGSSQTRSFGTIPARPQGKSPACVSDKGAFDVISQVRPFKIIQLLSVALRASPRHSRIYLSAAEWIVRGNLMMFAGPDTTALQPLSATELMLTALKSRIPVRSAGLPDAFTQDECYAHLFEHSPVPRMLKDTQLPSWVRDPQSYEASSFSSLALAFEDPDGTLLEQVLTSGPFFAFRAVARAKRWKSKPRQPTPSNLPSPPHNHEQPPPGPQHNLPREVGIMQVEPTTQVTAASNTPGRRKAHLRDATGPNQGVLGQVMLVVLSAEPLSAPHCLLTVSLTLELEDAYICSFDLRYLSLIVTDAFPGTRYRWRQ</sequence>
<accession>D8PYZ8</accession>
<dbReference type="Pfam" id="PF18759">
    <property type="entry name" value="Plavaka"/>
    <property type="match status" value="1"/>
</dbReference>
<feature type="domain" description="C2H2-type" evidence="4">
    <location>
        <begin position="8"/>
        <end position="38"/>
    </location>
</feature>
<feature type="compositionally biased region" description="Pro residues" evidence="3">
    <location>
        <begin position="1672"/>
        <end position="1692"/>
    </location>
</feature>
<dbReference type="InterPro" id="IPR041078">
    <property type="entry name" value="Plavaka"/>
</dbReference>
<keyword evidence="2" id="KW-0175">Coiled coil</keyword>
<dbReference type="OrthoDB" id="3199698at2759"/>
<dbReference type="HOGENOM" id="CLU_238256_0_0_1"/>
<feature type="region of interest" description="Disordered" evidence="3">
    <location>
        <begin position="64"/>
        <end position="86"/>
    </location>
</feature>
<dbReference type="RefSeq" id="XP_003034245.1">
    <property type="nucleotide sequence ID" value="XM_003034199.1"/>
</dbReference>
<dbReference type="KEGG" id="scm:SCHCO_02492383"/>
<feature type="compositionally biased region" description="Pro residues" evidence="3">
    <location>
        <begin position="71"/>
        <end position="84"/>
    </location>
</feature>
<feature type="region of interest" description="Disordered" evidence="3">
    <location>
        <begin position="991"/>
        <end position="1017"/>
    </location>
</feature>
<dbReference type="VEuPathDB" id="FungiDB:SCHCODRAFT_02492383"/>
<feature type="region of interest" description="Disordered" evidence="3">
    <location>
        <begin position="1666"/>
        <end position="1697"/>
    </location>
</feature>
<keyword evidence="1" id="KW-0863">Zinc-finger</keyword>
<evidence type="ECO:0000313" key="6">
    <source>
        <dbReference type="Proteomes" id="UP000007431"/>
    </source>
</evidence>
<dbReference type="GeneID" id="9586250"/>
<proteinExistence type="predicted"/>
<keyword evidence="1" id="KW-0862">Zinc</keyword>
<protein>
    <recommendedName>
        <fullName evidence="4">C2H2-type domain-containing protein</fullName>
    </recommendedName>
</protein>
<evidence type="ECO:0000313" key="5">
    <source>
        <dbReference type="EMBL" id="EFI99342.1"/>
    </source>
</evidence>
<feature type="compositionally biased region" description="Acidic residues" evidence="3">
    <location>
        <begin position="1120"/>
        <end position="1131"/>
    </location>
</feature>
<dbReference type="GO" id="GO:0008270">
    <property type="term" value="F:zinc ion binding"/>
    <property type="evidence" value="ECO:0007669"/>
    <property type="project" value="UniProtKB-KW"/>
</dbReference>
<reference evidence="5 6" key="1">
    <citation type="journal article" date="2010" name="Nat. Biotechnol.">
        <title>Genome sequence of the model mushroom Schizophyllum commune.</title>
        <authorList>
            <person name="Ohm R.A."/>
            <person name="de Jong J.F."/>
            <person name="Lugones L.G."/>
            <person name="Aerts A."/>
            <person name="Kothe E."/>
            <person name="Stajich J.E."/>
            <person name="de Vries R.P."/>
            <person name="Record E."/>
            <person name="Levasseur A."/>
            <person name="Baker S.E."/>
            <person name="Bartholomew K.A."/>
            <person name="Coutinho P.M."/>
            <person name="Erdmann S."/>
            <person name="Fowler T.J."/>
            <person name="Gathman A.C."/>
            <person name="Lombard V."/>
            <person name="Henrissat B."/>
            <person name="Knabe N."/>
            <person name="Kuees U."/>
            <person name="Lilly W.W."/>
            <person name="Lindquist E."/>
            <person name="Lucas S."/>
            <person name="Magnuson J.K."/>
            <person name="Piumi F."/>
            <person name="Raudaskoski M."/>
            <person name="Salamov A."/>
            <person name="Schmutz J."/>
            <person name="Schwarze F.W.M.R."/>
            <person name="vanKuyk P.A."/>
            <person name="Horton J.S."/>
            <person name="Grigoriev I.V."/>
            <person name="Woesten H.A.B."/>
        </authorList>
    </citation>
    <scope>NUCLEOTIDE SEQUENCE [LARGE SCALE GENOMIC DNA]</scope>
    <source>
        <strain evidence="6">H4-8 / FGSC 9210</strain>
    </source>
</reference>
<name>D8PYZ8_SCHCM</name>
<dbReference type="InterPro" id="IPR013087">
    <property type="entry name" value="Znf_C2H2_type"/>
</dbReference>
<dbReference type="EMBL" id="GL377304">
    <property type="protein sequence ID" value="EFI99342.1"/>
    <property type="molecule type" value="Genomic_DNA"/>
</dbReference>
<evidence type="ECO:0000256" key="3">
    <source>
        <dbReference type="SAM" id="MobiDB-lite"/>
    </source>
</evidence>
<feature type="coiled-coil region" evidence="2">
    <location>
        <begin position="888"/>
        <end position="915"/>
    </location>
</feature>
<evidence type="ECO:0000256" key="2">
    <source>
        <dbReference type="SAM" id="Coils"/>
    </source>
</evidence>
<dbReference type="InParanoid" id="D8PYZ8"/>
<dbReference type="Proteomes" id="UP000007431">
    <property type="component" value="Unassembled WGS sequence"/>
</dbReference>
<keyword evidence="1" id="KW-0479">Metal-binding</keyword>
<feature type="region of interest" description="Disordered" evidence="3">
    <location>
        <begin position="1110"/>
        <end position="1135"/>
    </location>
</feature>
<keyword evidence="6" id="KW-1185">Reference proteome</keyword>
<evidence type="ECO:0000259" key="4">
    <source>
        <dbReference type="PROSITE" id="PS50157"/>
    </source>
</evidence>